<protein>
    <recommendedName>
        <fullName evidence="3">Copper amine oxidase-like N-terminal domain-containing protein</fullName>
    </recommendedName>
</protein>
<proteinExistence type="predicted"/>
<dbReference type="OrthoDB" id="2664348at2"/>
<accession>A0A2W1NF35</accession>
<name>A0A2W1NF35_PAEXE</name>
<organism evidence="1 2">
    <name type="scientific">Paenibacillus xerothermodurans</name>
    <dbReference type="NCBI Taxonomy" id="1977292"/>
    <lineage>
        <taxon>Bacteria</taxon>
        <taxon>Bacillati</taxon>
        <taxon>Bacillota</taxon>
        <taxon>Bacilli</taxon>
        <taxon>Bacillales</taxon>
        <taxon>Paenibacillaceae</taxon>
        <taxon>Paenibacillus</taxon>
    </lineage>
</organism>
<gene>
    <name evidence="1" type="ORF">CBW46_001995</name>
</gene>
<keyword evidence="2" id="KW-1185">Reference proteome</keyword>
<evidence type="ECO:0000313" key="2">
    <source>
        <dbReference type="Proteomes" id="UP000214746"/>
    </source>
</evidence>
<reference evidence="1" key="1">
    <citation type="submission" date="2018-06" db="EMBL/GenBank/DDBJ databases">
        <title>Paenibacillus xerothermodurans sp. nov. an extremely dry heat resistant spore forming bacterium isolated from the soil of Cape Canaveral, Florida.</title>
        <authorList>
            <person name="Seuylemezian A."/>
            <person name="Kaur N."/>
            <person name="Patil P."/>
            <person name="Patil P."/>
            <person name="Mayilraj S."/>
            <person name="Vaishampayan P."/>
        </authorList>
    </citation>
    <scope>NUCLEOTIDE SEQUENCE [LARGE SCALE GENOMIC DNA]</scope>
    <source>
        <strain evidence="1">ATCC 27380</strain>
    </source>
</reference>
<evidence type="ECO:0000313" key="1">
    <source>
        <dbReference type="EMBL" id="PZE22574.1"/>
    </source>
</evidence>
<comment type="caution">
    <text evidence="1">The sequence shown here is derived from an EMBL/GenBank/DDBJ whole genome shotgun (WGS) entry which is preliminary data.</text>
</comment>
<dbReference type="Proteomes" id="UP000214746">
    <property type="component" value="Unassembled WGS sequence"/>
</dbReference>
<dbReference type="RefSeq" id="WP_089198344.1">
    <property type="nucleotide sequence ID" value="NZ_NHRJ02000001.1"/>
</dbReference>
<dbReference type="AlphaFoldDB" id="A0A2W1NF35"/>
<sequence>MNQWKRVLVMAAVLGGTFTAGVYSQDVLQRVDAYLRPDFNIVLNGTPVQMANPTLIYQDSSYLPVKELGNLLGANIIFKDHNRTIYINSRINPEQPVEQQDLSTDEFMFHNPYSTMVNYLGADYPVLLTYAKDAKDKSLVYYRLSDIRRMGIDTSGLKQSKEQLTGELYVSSEELQRRIKQLPTQSRIVSGERYVITDEVNTHRLEAIRNYINDTMNQSYENKDYVMDDDITMLSKPITVDRLDENSYRYLFMMTNYGKTATTTHYISATLVLEKMEDGSDGYTINQPARTDLTQKLEHEKEQRLLEQISK</sequence>
<dbReference type="EMBL" id="NHRJ02000001">
    <property type="protein sequence ID" value="PZE22574.1"/>
    <property type="molecule type" value="Genomic_DNA"/>
</dbReference>
<evidence type="ECO:0008006" key="3">
    <source>
        <dbReference type="Google" id="ProtNLM"/>
    </source>
</evidence>